<protein>
    <submittedName>
        <fullName evidence="1">Uncharacterized protein</fullName>
    </submittedName>
</protein>
<evidence type="ECO:0000313" key="1">
    <source>
        <dbReference type="EMBL" id="EMJ98250.1"/>
    </source>
</evidence>
<name>M6DIA3_9LEPT</name>
<dbReference type="AlphaFoldDB" id="M6DIA3"/>
<accession>M6DIA3</accession>
<sequence length="70" mass="8085">MDSVRKTDRFPLVIRTRHRNRNVPALAHGPSSFNKRTGFLFNSPGSQEEAGYNLFSNEKQIKPTFEYSKI</sequence>
<gene>
    <name evidence="1" type="ORF">LEP1GSC194_2657</name>
</gene>
<dbReference type="PATRIC" id="fig|1218565.3.peg.355"/>
<dbReference type="Proteomes" id="UP000011988">
    <property type="component" value="Unassembled WGS sequence"/>
</dbReference>
<evidence type="ECO:0000313" key="2">
    <source>
        <dbReference type="Proteomes" id="UP000011988"/>
    </source>
</evidence>
<organism evidence="1 2">
    <name type="scientific">Leptospira alstonii serovar Sichuan str. 79601</name>
    <dbReference type="NCBI Taxonomy" id="1218565"/>
    <lineage>
        <taxon>Bacteria</taxon>
        <taxon>Pseudomonadati</taxon>
        <taxon>Spirochaetota</taxon>
        <taxon>Spirochaetia</taxon>
        <taxon>Leptospirales</taxon>
        <taxon>Leptospiraceae</taxon>
        <taxon>Leptospira</taxon>
    </lineage>
</organism>
<comment type="caution">
    <text evidence="1">The sequence shown here is derived from an EMBL/GenBank/DDBJ whole genome shotgun (WGS) entry which is preliminary data.</text>
</comment>
<proteinExistence type="predicted"/>
<dbReference type="EMBL" id="ANIK01000003">
    <property type="protein sequence ID" value="EMJ98250.1"/>
    <property type="molecule type" value="Genomic_DNA"/>
</dbReference>
<reference evidence="1 2" key="1">
    <citation type="submission" date="2013-01" db="EMBL/GenBank/DDBJ databases">
        <authorList>
            <person name="Harkins D.M."/>
            <person name="Durkin A.S."/>
            <person name="Brinkac L.M."/>
            <person name="Haft D.H."/>
            <person name="Selengut J.D."/>
            <person name="Sanka R."/>
            <person name="DePew J."/>
            <person name="Purushe J."/>
            <person name="Galloway R.L."/>
            <person name="Vinetz J.M."/>
            <person name="Sutton G.G."/>
            <person name="Nierman W.C."/>
            <person name="Fouts D.E."/>
        </authorList>
    </citation>
    <scope>NUCLEOTIDE SEQUENCE [LARGE SCALE GENOMIC DNA]</scope>
    <source>
        <strain evidence="1 2">79601</strain>
    </source>
</reference>